<evidence type="ECO:0000256" key="2">
    <source>
        <dbReference type="ARBA" id="ARBA00022801"/>
    </source>
</evidence>
<dbReference type="InterPro" id="IPR000322">
    <property type="entry name" value="Glyco_hydro_31_TIM"/>
</dbReference>
<dbReference type="CDD" id="cd06604">
    <property type="entry name" value="GH31_glucosidase_II_MalA"/>
    <property type="match status" value="1"/>
</dbReference>
<dbReference type="InterPro" id="IPR011013">
    <property type="entry name" value="Gal_mutarotase_sf_dom"/>
</dbReference>
<comment type="similarity">
    <text evidence="1 4">Belongs to the glycosyl hydrolase 31 family.</text>
</comment>
<dbReference type="SUPFAM" id="SSF74650">
    <property type="entry name" value="Galactose mutarotase-like"/>
    <property type="match status" value="1"/>
</dbReference>
<dbReference type="RefSeq" id="WP_090164416.1">
    <property type="nucleotide sequence ID" value="NZ_FMWK01000030.1"/>
</dbReference>
<evidence type="ECO:0000313" key="9">
    <source>
        <dbReference type="Proteomes" id="UP000199428"/>
    </source>
</evidence>
<dbReference type="GO" id="GO:0004553">
    <property type="term" value="F:hydrolase activity, hydrolyzing O-glycosyl compounds"/>
    <property type="evidence" value="ECO:0007669"/>
    <property type="project" value="InterPro"/>
</dbReference>
<keyword evidence="2 4" id="KW-0378">Hydrolase</keyword>
<organism evidence="8 9">
    <name type="scientific">Pseudobutyrivibrio xylanivorans</name>
    <dbReference type="NCBI Taxonomy" id="185007"/>
    <lineage>
        <taxon>Bacteria</taxon>
        <taxon>Bacillati</taxon>
        <taxon>Bacillota</taxon>
        <taxon>Clostridia</taxon>
        <taxon>Lachnospirales</taxon>
        <taxon>Lachnospiraceae</taxon>
        <taxon>Pseudobutyrivibrio</taxon>
    </lineage>
</organism>
<dbReference type="Gene3D" id="3.20.20.80">
    <property type="entry name" value="Glycosidases"/>
    <property type="match status" value="2"/>
</dbReference>
<dbReference type="InterPro" id="IPR048395">
    <property type="entry name" value="Glyco_hydro_31_C"/>
</dbReference>
<sequence>MEFGKLLGYVTEDDQVTVKYENQEVIIQVITEEIIRVLVPYWIKYYKSVAIEGNPQVPVDFEVSQAEDHISITTGSVILQLGDDFSFKFMDKFSDELLSSYDGSRTIMGGLSEEALALLIAEGHLFNSDQYKNHKVQQLFKLNPEDRFYGTGDKTGFLNKRGYAYENWNSDIPQMHMENMPALYKSIPFIIGKRPGYTYGLFFDNTFHSYLDLGKESTEYFCYGADDGNLDFYFMAGEKMTDIVEHYTYLTGRAPLPQLWTLGYHQCRWGYESAKDIREVATKMRENRIPCETVQYDIDYMDGFRVFTWDEEKYEPKGQLIKELAEDGFKAVCIIDPGVKEDKGYFMYDEGMEKDYFAKDKDGKVYVNEVWPGDSVFPDFGKEEVRNWWSKSHKKLVDMGMQGIWNDMNEPASFKGPLPLDVQFHVNDRETDHSEMHNVYGHFMSKATFEGMKELTGKRPLVITRACYSGSQKYTAVWTGDNQSVWPHLQMLIPQLCNLGISGFPIAGTDIGGFGGDTKPELLMRWIEAAVFSTFFRNHCAKGHRMQEPWHFGKETVNVYRKYVELHYRFLPYIYDLLFECQLTGLPVMRPLVLHYEDDENTYNLNDEYLVGENMLVAPVVDQGATKRMVYLPTGTWINYWTKERHAGGNYIIVDAPIDILPIFIKEGSIIPMYEPVQYVGEKPYDILELLVAGESAWGSHYQDNGEDFSYLDGEYNLYSFTYEDGKLETDMLHEGYEKYKDINVIKL</sequence>
<evidence type="ECO:0000256" key="3">
    <source>
        <dbReference type="ARBA" id="ARBA00023295"/>
    </source>
</evidence>
<dbReference type="Gene3D" id="2.60.40.1760">
    <property type="entry name" value="glycosyl hydrolase (family 31)"/>
    <property type="match status" value="1"/>
</dbReference>
<dbReference type="PROSITE" id="PS00129">
    <property type="entry name" value="GLYCOSYL_HYDROL_F31_1"/>
    <property type="match status" value="1"/>
</dbReference>
<dbReference type="GO" id="GO:0030246">
    <property type="term" value="F:carbohydrate binding"/>
    <property type="evidence" value="ECO:0007669"/>
    <property type="project" value="InterPro"/>
</dbReference>
<feature type="domain" description="Glycoside hydrolase family 31 N-terminal" evidence="6">
    <location>
        <begin position="25"/>
        <end position="212"/>
    </location>
</feature>
<evidence type="ECO:0000259" key="5">
    <source>
        <dbReference type="Pfam" id="PF01055"/>
    </source>
</evidence>
<dbReference type="CDD" id="cd14752">
    <property type="entry name" value="GH31_N"/>
    <property type="match status" value="1"/>
</dbReference>
<dbReference type="GO" id="GO:0005975">
    <property type="term" value="P:carbohydrate metabolic process"/>
    <property type="evidence" value="ECO:0007669"/>
    <property type="project" value="InterPro"/>
</dbReference>
<feature type="domain" description="Glycosyl hydrolase family 31 C-terminal" evidence="7">
    <location>
        <begin position="585"/>
        <end position="671"/>
    </location>
</feature>
<dbReference type="InterPro" id="IPR030458">
    <property type="entry name" value="Glyco_hydro_31_AS"/>
</dbReference>
<dbReference type="AlphaFoldDB" id="A0A1G5S5V3"/>
<feature type="domain" description="Glycoside hydrolase family 31 TIM barrel" evidence="5">
    <location>
        <begin position="255"/>
        <end position="577"/>
    </location>
</feature>
<dbReference type="PANTHER" id="PTHR22762:SF166">
    <property type="entry name" value="ALPHA-GLUCOSIDASE"/>
    <property type="match status" value="1"/>
</dbReference>
<gene>
    <name evidence="8" type="ORF">SAMN02910350_02962</name>
</gene>
<evidence type="ECO:0000259" key="7">
    <source>
        <dbReference type="Pfam" id="PF21365"/>
    </source>
</evidence>
<dbReference type="InterPro" id="IPR025887">
    <property type="entry name" value="Glyco_hydro_31_N_dom"/>
</dbReference>
<name>A0A1G5S5V3_PSEXY</name>
<proteinExistence type="inferred from homology"/>
<dbReference type="InterPro" id="IPR013780">
    <property type="entry name" value="Glyco_hydro_b"/>
</dbReference>
<dbReference type="Proteomes" id="UP000199428">
    <property type="component" value="Unassembled WGS sequence"/>
</dbReference>
<evidence type="ECO:0000259" key="6">
    <source>
        <dbReference type="Pfam" id="PF13802"/>
    </source>
</evidence>
<dbReference type="SUPFAM" id="SSF51445">
    <property type="entry name" value="(Trans)glycosidases"/>
    <property type="match status" value="1"/>
</dbReference>
<dbReference type="EMBL" id="FMWK01000030">
    <property type="protein sequence ID" value="SCZ81716.1"/>
    <property type="molecule type" value="Genomic_DNA"/>
</dbReference>
<dbReference type="PANTHER" id="PTHR22762">
    <property type="entry name" value="ALPHA-GLUCOSIDASE"/>
    <property type="match status" value="1"/>
</dbReference>
<dbReference type="SUPFAM" id="SSF51011">
    <property type="entry name" value="Glycosyl hydrolase domain"/>
    <property type="match status" value="1"/>
</dbReference>
<accession>A0A1G5S5V3</accession>
<dbReference type="InterPro" id="IPR017853">
    <property type="entry name" value="GH"/>
</dbReference>
<evidence type="ECO:0000256" key="1">
    <source>
        <dbReference type="ARBA" id="ARBA00007806"/>
    </source>
</evidence>
<dbReference type="Pfam" id="PF01055">
    <property type="entry name" value="Glyco_hydro_31_2nd"/>
    <property type="match status" value="1"/>
</dbReference>
<keyword evidence="3 4" id="KW-0326">Glycosidase</keyword>
<evidence type="ECO:0000313" key="8">
    <source>
        <dbReference type="EMBL" id="SCZ81716.1"/>
    </source>
</evidence>
<reference evidence="8 9" key="1">
    <citation type="submission" date="2016-10" db="EMBL/GenBank/DDBJ databases">
        <authorList>
            <person name="de Groot N.N."/>
        </authorList>
    </citation>
    <scope>NUCLEOTIDE SEQUENCE [LARGE SCALE GENOMIC DNA]</scope>
    <source>
        <strain evidence="8 9">DSM 10317</strain>
    </source>
</reference>
<dbReference type="Pfam" id="PF21365">
    <property type="entry name" value="Glyco_hydro_31_3rd"/>
    <property type="match status" value="1"/>
</dbReference>
<dbReference type="Gene3D" id="2.60.40.1180">
    <property type="entry name" value="Golgi alpha-mannosidase II"/>
    <property type="match status" value="2"/>
</dbReference>
<evidence type="ECO:0000256" key="4">
    <source>
        <dbReference type="RuleBase" id="RU361185"/>
    </source>
</evidence>
<protein>
    <submittedName>
        <fullName evidence="8">Alpha-glucosidase</fullName>
    </submittedName>
</protein>
<dbReference type="Pfam" id="PF13802">
    <property type="entry name" value="Gal_mutarotas_2"/>
    <property type="match status" value="1"/>
</dbReference>